<organism evidence="1 2">
    <name type="scientific">Candidatus Polarisedimenticola svalbardensis</name>
    <dbReference type="NCBI Taxonomy" id="2886004"/>
    <lineage>
        <taxon>Bacteria</taxon>
        <taxon>Pseudomonadati</taxon>
        <taxon>Acidobacteriota</taxon>
        <taxon>Candidatus Polarisedimenticolia</taxon>
        <taxon>Candidatus Polarisedimenticolales</taxon>
        <taxon>Candidatus Polarisedimenticolaceae</taxon>
        <taxon>Candidatus Polarisedimenticola</taxon>
    </lineage>
</organism>
<dbReference type="EMBL" id="JACXWD010000023">
    <property type="protein sequence ID" value="MBD3868150.1"/>
    <property type="molecule type" value="Genomic_DNA"/>
</dbReference>
<name>A0A8J6Y6J8_9BACT</name>
<sequence>MSGKATRWLKGCGCTLAVLLVVGVIALVVGSMTMIRPLREAIETREQLDLKYGSQSDYTPPADGAIPRDRLEQFLTMRRELMEICGRFEEAYESLEAMERFDSQDTAPNGEVLRAAFKAARGAFGLAPAFGDFIQARNQTLLDHGVGLGEYTYIYSMAYGSSLLDIQEDGDVTRMQVHVSRRVLDVLQDMLERQLDQVEPGSAWADTLKAEVDRLEGSGWSVPWINGLPPTIDASLAPFRTDLEEQFCRYTVDLELAVHRTINGGIGIQGD</sequence>
<comment type="caution">
    <text evidence="1">The sequence shown here is derived from an EMBL/GenBank/DDBJ whole genome shotgun (WGS) entry which is preliminary data.</text>
</comment>
<accession>A0A8J6Y6J8</accession>
<protein>
    <submittedName>
        <fullName evidence="1">Uncharacterized protein</fullName>
    </submittedName>
</protein>
<dbReference type="AlphaFoldDB" id="A0A8J6Y6J8"/>
<reference evidence="1 2" key="1">
    <citation type="submission" date="2020-08" db="EMBL/GenBank/DDBJ databases">
        <title>Acidobacteriota in marine sediments use diverse sulfur dissimilation pathways.</title>
        <authorList>
            <person name="Wasmund K."/>
        </authorList>
    </citation>
    <scope>NUCLEOTIDE SEQUENCE [LARGE SCALE GENOMIC DNA]</scope>
    <source>
        <strain evidence="1">MAG AM4</strain>
    </source>
</reference>
<proteinExistence type="predicted"/>
<gene>
    <name evidence="1" type="ORF">IFK94_08490</name>
</gene>
<dbReference type="Proteomes" id="UP000648239">
    <property type="component" value="Unassembled WGS sequence"/>
</dbReference>
<evidence type="ECO:0000313" key="1">
    <source>
        <dbReference type="EMBL" id="MBD3868150.1"/>
    </source>
</evidence>
<evidence type="ECO:0000313" key="2">
    <source>
        <dbReference type="Proteomes" id="UP000648239"/>
    </source>
</evidence>